<dbReference type="STRING" id="1121922.GCA_000428905_01656"/>
<dbReference type="SFLD" id="SFLDG01067">
    <property type="entry name" value="SPASM/twitch_domain_containing"/>
    <property type="match status" value="1"/>
</dbReference>
<dbReference type="InterPro" id="IPR011843">
    <property type="entry name" value="PQQ_synth_PqqE_bac"/>
</dbReference>
<dbReference type="GO" id="GO:0018189">
    <property type="term" value="P:pyrroloquinoline quinone biosynthetic process"/>
    <property type="evidence" value="ECO:0007669"/>
    <property type="project" value="UniProtKB-UniRule"/>
</dbReference>
<dbReference type="NCBIfam" id="TIGR02109">
    <property type="entry name" value="PQQ_syn_pqqE"/>
    <property type="match status" value="1"/>
</dbReference>
<dbReference type="InterPro" id="IPR013785">
    <property type="entry name" value="Aldolase_TIM"/>
</dbReference>
<feature type="binding site" evidence="8">
    <location>
        <position position="30"/>
    </location>
    <ligand>
        <name>[4Fe-4S] cluster</name>
        <dbReference type="ChEBI" id="CHEBI:49883"/>
        <note>4Fe-4S-S-AdoMet</note>
    </ligand>
</feature>
<dbReference type="RefSeq" id="WP_006014049.1">
    <property type="nucleotide sequence ID" value="NZ_AUAV01000008.1"/>
</dbReference>
<keyword evidence="7 8" id="KW-0411">Iron-sulfur</keyword>
<dbReference type="GO" id="GO:0016491">
    <property type="term" value="F:oxidoreductase activity"/>
    <property type="evidence" value="ECO:0007669"/>
    <property type="project" value="UniProtKB-KW"/>
</dbReference>
<dbReference type="InterPro" id="IPR058240">
    <property type="entry name" value="rSAM_sf"/>
</dbReference>
<dbReference type="InterPro" id="IPR023885">
    <property type="entry name" value="4Fe4S-binding_SPASM_dom"/>
</dbReference>
<evidence type="ECO:0000256" key="2">
    <source>
        <dbReference type="ARBA" id="ARBA00022691"/>
    </source>
</evidence>
<evidence type="ECO:0000256" key="8">
    <source>
        <dbReference type="HAMAP-Rule" id="MF_00660"/>
    </source>
</evidence>
<dbReference type="GO" id="GO:0005506">
    <property type="term" value="F:iron ion binding"/>
    <property type="evidence" value="ECO:0007669"/>
    <property type="project" value="UniProtKB-UniRule"/>
</dbReference>
<feature type="binding site" evidence="8">
    <location>
        <position position="23"/>
    </location>
    <ligand>
        <name>[4Fe-4S] cluster</name>
        <dbReference type="ChEBI" id="CHEBI:49883"/>
        <note>4Fe-4S-S-AdoMet</note>
    </ligand>
</feature>
<evidence type="ECO:0000313" key="11">
    <source>
        <dbReference type="Proteomes" id="UP000006251"/>
    </source>
</evidence>
<evidence type="ECO:0000256" key="4">
    <source>
        <dbReference type="ARBA" id="ARBA00022905"/>
    </source>
</evidence>
<dbReference type="InterPro" id="IPR007197">
    <property type="entry name" value="rSAM"/>
</dbReference>
<dbReference type="GO" id="GO:0051539">
    <property type="term" value="F:4 iron, 4 sulfur cluster binding"/>
    <property type="evidence" value="ECO:0007669"/>
    <property type="project" value="UniProtKB-KW"/>
</dbReference>
<dbReference type="CDD" id="cd01335">
    <property type="entry name" value="Radical_SAM"/>
    <property type="match status" value="1"/>
</dbReference>
<dbReference type="Proteomes" id="UP000006251">
    <property type="component" value="Unassembled WGS sequence"/>
</dbReference>
<keyword evidence="1 8" id="KW-0004">4Fe-4S</keyword>
<comment type="cofactor">
    <cofactor evidence="8">
        <name>[4Fe-4S] cluster</name>
        <dbReference type="ChEBI" id="CHEBI:49883"/>
    </cofactor>
    <text evidence="8">Binds 1 [4Fe-4S] cluster. The cluster is coordinated with 3 cysteines and an exchangeable S-adenosyl-L-methionine.</text>
</comment>
<evidence type="ECO:0000256" key="6">
    <source>
        <dbReference type="ARBA" id="ARBA00023004"/>
    </source>
</evidence>
<dbReference type="GO" id="GO:1904047">
    <property type="term" value="F:S-adenosyl-L-methionine binding"/>
    <property type="evidence" value="ECO:0007669"/>
    <property type="project" value="UniProtKB-UniRule"/>
</dbReference>
<evidence type="ECO:0000256" key="5">
    <source>
        <dbReference type="ARBA" id="ARBA00023002"/>
    </source>
</evidence>
<organism evidence="10 11">
    <name type="scientific">Brumicola pallidula DSM 14239 = ACAM 615</name>
    <dbReference type="NCBI Taxonomy" id="1121922"/>
    <lineage>
        <taxon>Bacteria</taxon>
        <taxon>Pseudomonadati</taxon>
        <taxon>Pseudomonadota</taxon>
        <taxon>Gammaproteobacteria</taxon>
        <taxon>Alteromonadales</taxon>
        <taxon>Alteromonadaceae</taxon>
        <taxon>Brumicola</taxon>
    </lineage>
</organism>
<feature type="binding site" evidence="8">
    <location>
        <position position="27"/>
    </location>
    <ligand>
        <name>[4Fe-4S] cluster</name>
        <dbReference type="ChEBI" id="CHEBI:49883"/>
        <note>4Fe-4S-S-AdoMet</note>
    </ligand>
</feature>
<dbReference type="SUPFAM" id="SSF102114">
    <property type="entry name" value="Radical SAM enzymes"/>
    <property type="match status" value="1"/>
</dbReference>
<comment type="subunit">
    <text evidence="8">Interacts with PqqD. The interaction is necessary for activity of PqqE.</text>
</comment>
<dbReference type="HAMAP" id="MF_00660">
    <property type="entry name" value="PqqE"/>
    <property type="match status" value="1"/>
</dbReference>
<dbReference type="NCBIfam" id="TIGR04085">
    <property type="entry name" value="rSAM_more_4Fe4S"/>
    <property type="match status" value="1"/>
</dbReference>
<protein>
    <recommendedName>
        <fullName evidence="8">PqqA peptide cyclase</fullName>
        <ecNumber evidence="8">1.21.98.4</ecNumber>
    </recommendedName>
    <alternativeName>
        <fullName evidence="8">Coenzyme PQQ synthesis protein E</fullName>
    </alternativeName>
</protein>
<dbReference type="EC" id="1.21.98.4" evidence="8"/>
<dbReference type="PANTHER" id="PTHR11228:SF7">
    <property type="entry name" value="PQQA PEPTIDE CYCLASE"/>
    <property type="match status" value="1"/>
</dbReference>
<comment type="catalytic activity">
    <reaction evidence="8">
        <text>[PQQ precursor protein] + S-adenosyl-L-methionine = E-Y cross-linked-[PQQ precursor protein] + 5'-deoxyadenosine + L-methionine + H(+)</text>
        <dbReference type="Rhea" id="RHEA:56836"/>
        <dbReference type="Rhea" id="RHEA-COMP:14800"/>
        <dbReference type="Rhea" id="RHEA-COMP:14801"/>
        <dbReference type="ChEBI" id="CHEBI:15378"/>
        <dbReference type="ChEBI" id="CHEBI:17319"/>
        <dbReference type="ChEBI" id="CHEBI:57844"/>
        <dbReference type="ChEBI" id="CHEBI:59789"/>
        <dbReference type="ChEBI" id="CHEBI:141026"/>
        <dbReference type="ChEBI" id="CHEBI:141027"/>
        <dbReference type="EC" id="1.21.98.4"/>
    </reaction>
</comment>
<comment type="caution">
    <text evidence="10">The sequence shown here is derived from an EMBL/GenBank/DDBJ whole genome shotgun (WGS) entry which is preliminary data.</text>
</comment>
<dbReference type="GO" id="GO:0009975">
    <property type="term" value="F:cyclase activity"/>
    <property type="evidence" value="ECO:0007669"/>
    <property type="project" value="UniProtKB-UniRule"/>
</dbReference>
<reference evidence="11" key="1">
    <citation type="journal article" date="2014" name="Environ. Microbiol.">
        <title>Comparative genomics of the marine bacterial genus Glaciecola reveals the high degree of genomic diversity and genomic characteristic for cold adaptation.</title>
        <authorList>
            <person name="Qin Q.L."/>
            <person name="Xie B.B."/>
            <person name="Yu Y."/>
            <person name="Shu Y.L."/>
            <person name="Rong J.C."/>
            <person name="Zhang Y.J."/>
            <person name="Zhao D.L."/>
            <person name="Chen X.L."/>
            <person name="Zhang X.Y."/>
            <person name="Chen B."/>
            <person name="Zhou B.C."/>
            <person name="Zhang Y.Z."/>
        </authorList>
    </citation>
    <scope>NUCLEOTIDE SEQUENCE [LARGE SCALE GENOMIC DNA]</scope>
    <source>
        <strain evidence="11">ACAM 615</strain>
    </source>
</reference>
<comment type="function">
    <text evidence="8">Catalyzes the cross-linking of a glutamate residue and a tyrosine residue in the PqqA protein as part of the biosynthesis of pyrroloquinoline quinone (PQQ).</text>
</comment>
<evidence type="ECO:0000256" key="3">
    <source>
        <dbReference type="ARBA" id="ARBA00022723"/>
    </source>
</evidence>
<keyword evidence="2 8" id="KW-0949">S-adenosyl-L-methionine</keyword>
<dbReference type="Gene3D" id="3.20.20.70">
    <property type="entry name" value="Aldolase class I"/>
    <property type="match status" value="1"/>
</dbReference>
<dbReference type="PIRSF" id="PIRSF037420">
    <property type="entry name" value="PQQ_syn_pqqE"/>
    <property type="match status" value="1"/>
</dbReference>
<dbReference type="EMBL" id="BAEQ01000054">
    <property type="protein sequence ID" value="GAC30228.1"/>
    <property type="molecule type" value="Genomic_DNA"/>
</dbReference>
<evidence type="ECO:0000259" key="9">
    <source>
        <dbReference type="PROSITE" id="PS51918"/>
    </source>
</evidence>
<dbReference type="PANTHER" id="PTHR11228">
    <property type="entry name" value="RADICAL SAM DOMAIN PROTEIN"/>
    <property type="match status" value="1"/>
</dbReference>
<dbReference type="InterPro" id="IPR006638">
    <property type="entry name" value="Elp3/MiaA/NifB-like_rSAM"/>
</dbReference>
<accession>K6ZMW3</accession>
<dbReference type="SFLD" id="SFLDG01386">
    <property type="entry name" value="main_SPASM_domain-containing"/>
    <property type="match status" value="1"/>
</dbReference>
<dbReference type="UniPathway" id="UPA00539"/>
<dbReference type="CDD" id="cd21119">
    <property type="entry name" value="SPASM_PqqE"/>
    <property type="match status" value="1"/>
</dbReference>
<dbReference type="InterPro" id="IPR017200">
    <property type="entry name" value="PqqE-like"/>
</dbReference>
<feature type="domain" description="Radical SAM core" evidence="9">
    <location>
        <begin position="9"/>
        <end position="228"/>
    </location>
</feature>
<comment type="similarity">
    <text evidence="8">Belongs to the radical SAM superfamily. PqqE family.</text>
</comment>
<dbReference type="PROSITE" id="PS51918">
    <property type="entry name" value="RADICAL_SAM"/>
    <property type="match status" value="1"/>
</dbReference>
<dbReference type="Pfam" id="PF04055">
    <property type="entry name" value="Radical_SAM"/>
    <property type="match status" value="1"/>
</dbReference>
<evidence type="ECO:0000256" key="1">
    <source>
        <dbReference type="ARBA" id="ARBA00022485"/>
    </source>
</evidence>
<proteinExistence type="inferred from homology"/>
<keyword evidence="3 8" id="KW-0479">Metal-binding</keyword>
<evidence type="ECO:0000313" key="10">
    <source>
        <dbReference type="EMBL" id="GAC30228.1"/>
    </source>
</evidence>
<dbReference type="SFLD" id="SFLDF00280">
    <property type="entry name" value="coenzyme_PQQ_synthesis_protein"/>
    <property type="match status" value="1"/>
</dbReference>
<dbReference type="AlphaFoldDB" id="K6ZMW3"/>
<keyword evidence="4 8" id="KW-0884">PQQ biosynthesis</keyword>
<gene>
    <name evidence="8 10" type="primary">pqqE</name>
    <name evidence="10" type="ORF">GPAL_3380</name>
</gene>
<dbReference type="OrthoDB" id="9792276at2"/>
<dbReference type="SMART" id="SM00729">
    <property type="entry name" value="Elp3"/>
    <property type="match status" value="1"/>
</dbReference>
<comment type="pathway">
    <text evidence="8">Cofactor biosynthesis; pyrroloquinoline quinone biosynthesis.</text>
</comment>
<sequence length="378" mass="42824">MNNETQTKVGPPLWLLAELTYDCPLHCPYCSNPTDLGDTKDELNTQQWLDVFTQARAMGAVQLGFSGGEPLLRKDLEQMVKHSRELGFYTNLITSGIGLTEKRIAKLKVAGLDHIQISFQGADPEMNDIIAGRGNAFDQKFKMAQSVKEQGYPMVLNFVISKQNISQVEDIMRLSCLLKADYVELATAQYYGWAFANRDHLLPSQKQMVDAEKIVNEFRDKQNGKGPKFFFITPDYFEDRPKACMNGWGSTFLTIAPDGSALPCHSAKMLPLKFPNVKNKSISHIWQQDFAFNRFRGDSWMPEPCQSCDEKEKDFGGCRCQAFMMTGNMDATDPVCSKSPDHHLVQEAIELAKNPKEPIFERVNQRNFKGEDIVRIKL</sequence>
<keyword evidence="5 8" id="KW-0560">Oxidoreductase</keyword>
<evidence type="ECO:0000256" key="7">
    <source>
        <dbReference type="ARBA" id="ARBA00023014"/>
    </source>
</evidence>
<dbReference type="InterPro" id="IPR050377">
    <property type="entry name" value="Radical_SAM_PqqE_MftC-like"/>
</dbReference>
<name>K6ZMW3_9ALTE</name>
<dbReference type="Pfam" id="PF13186">
    <property type="entry name" value="SPASM"/>
    <property type="match status" value="1"/>
</dbReference>
<keyword evidence="6 8" id="KW-0408">Iron</keyword>
<dbReference type="SFLD" id="SFLDS00029">
    <property type="entry name" value="Radical_SAM"/>
    <property type="match status" value="1"/>
</dbReference>
<keyword evidence="11" id="KW-1185">Reference proteome</keyword>